<evidence type="ECO:0000256" key="6">
    <source>
        <dbReference type="SAM" id="MobiDB-lite"/>
    </source>
</evidence>
<feature type="compositionally biased region" description="Polar residues" evidence="6">
    <location>
        <begin position="260"/>
        <end position="270"/>
    </location>
</feature>
<evidence type="ECO:0000256" key="5">
    <source>
        <dbReference type="PROSITE-ProRule" id="PRU00042"/>
    </source>
</evidence>
<dbReference type="InterPro" id="IPR036236">
    <property type="entry name" value="Znf_C2H2_sf"/>
</dbReference>
<keyword evidence="2" id="KW-0677">Repeat</keyword>
<evidence type="ECO:0000313" key="9">
    <source>
        <dbReference type="Proteomes" id="UP000053789"/>
    </source>
</evidence>
<dbReference type="Proteomes" id="UP000053789">
    <property type="component" value="Unassembled WGS sequence"/>
</dbReference>
<dbReference type="PANTHER" id="PTHR24379">
    <property type="entry name" value="KRAB AND ZINC FINGER DOMAIN-CONTAINING"/>
    <property type="match status" value="1"/>
</dbReference>
<dbReference type="InterPro" id="IPR013087">
    <property type="entry name" value="Znf_C2H2_type"/>
</dbReference>
<dbReference type="PROSITE" id="PS50157">
    <property type="entry name" value="ZINC_FINGER_C2H2_2"/>
    <property type="match status" value="2"/>
</dbReference>
<feature type="region of interest" description="Disordered" evidence="6">
    <location>
        <begin position="71"/>
        <end position="91"/>
    </location>
</feature>
<evidence type="ECO:0000313" key="8">
    <source>
        <dbReference type="EMBL" id="KIW99204.1"/>
    </source>
</evidence>
<evidence type="ECO:0000256" key="3">
    <source>
        <dbReference type="ARBA" id="ARBA00022771"/>
    </source>
</evidence>
<feature type="domain" description="C2H2-type" evidence="7">
    <location>
        <begin position="197"/>
        <end position="220"/>
    </location>
</feature>
<evidence type="ECO:0000256" key="1">
    <source>
        <dbReference type="ARBA" id="ARBA00022723"/>
    </source>
</evidence>
<keyword evidence="1" id="KW-0479">Metal-binding</keyword>
<keyword evidence="4" id="KW-0862">Zinc</keyword>
<feature type="compositionally biased region" description="Basic and acidic residues" evidence="6">
    <location>
        <begin position="273"/>
        <end position="282"/>
    </location>
</feature>
<dbReference type="OrthoDB" id="8922241at2759"/>
<dbReference type="PROSITE" id="PS00028">
    <property type="entry name" value="ZINC_FINGER_C2H2_1"/>
    <property type="match status" value="2"/>
</dbReference>
<evidence type="ECO:0000259" key="7">
    <source>
        <dbReference type="PROSITE" id="PS50157"/>
    </source>
</evidence>
<dbReference type="GeneID" id="27693795"/>
<dbReference type="Gene3D" id="3.30.160.60">
    <property type="entry name" value="Classic Zinc Finger"/>
    <property type="match status" value="1"/>
</dbReference>
<feature type="region of interest" description="Disordered" evidence="6">
    <location>
        <begin position="1"/>
        <end position="29"/>
    </location>
</feature>
<dbReference type="RefSeq" id="XP_016625873.1">
    <property type="nucleotide sequence ID" value="XM_016758624.1"/>
</dbReference>
<feature type="compositionally biased region" description="Polar residues" evidence="6">
    <location>
        <begin position="71"/>
        <end position="88"/>
    </location>
</feature>
<dbReference type="SMART" id="SM00355">
    <property type="entry name" value="ZnF_C2H2"/>
    <property type="match status" value="3"/>
</dbReference>
<gene>
    <name evidence="8" type="ORF">Z519_00867</name>
</gene>
<dbReference type="AlphaFoldDB" id="A0A0D2IR38"/>
<sequence>MAPHQSSSMSPHKLQGHARTETQEPPHIFYPQGATCQPLETALPLQQYHAQQVHHLPWALVAQSPSMHITQSTPPLSFDSSPDQNSEMGGSALDFDILNNLSYLDDFEGNSYGNFDYNSYGGFEYESYDDLVLFPTDQSFIQPPFTNAHMFPALDSLSPPDSLVPLPQHKYCCADCTESFARRCELTRHEFKHTKPFQCPQCRRPFAEKRRCIQHVQAVHGLATEKDKVKCHLCQYARVRPDAVKRHMRLKHGVGEKSDCSPSTIGSGEQSGAEDRPRKGRK</sequence>
<keyword evidence="3 5" id="KW-0863">Zinc-finger</keyword>
<evidence type="ECO:0000256" key="4">
    <source>
        <dbReference type="ARBA" id="ARBA00022833"/>
    </source>
</evidence>
<feature type="region of interest" description="Disordered" evidence="6">
    <location>
        <begin position="251"/>
        <end position="282"/>
    </location>
</feature>
<dbReference type="PANTHER" id="PTHR24379:SF121">
    <property type="entry name" value="C2H2-TYPE DOMAIN-CONTAINING PROTEIN"/>
    <property type="match status" value="1"/>
</dbReference>
<evidence type="ECO:0000256" key="2">
    <source>
        <dbReference type="ARBA" id="ARBA00022737"/>
    </source>
</evidence>
<feature type="domain" description="C2H2-type" evidence="7">
    <location>
        <begin position="171"/>
        <end position="198"/>
    </location>
</feature>
<organism evidence="8 9">
    <name type="scientific">Cladophialophora bantiana (strain ATCC 10958 / CBS 173.52 / CDC B-1940 / NIH 8579)</name>
    <name type="common">Xylohypha bantiana</name>
    <dbReference type="NCBI Taxonomy" id="1442370"/>
    <lineage>
        <taxon>Eukaryota</taxon>
        <taxon>Fungi</taxon>
        <taxon>Dikarya</taxon>
        <taxon>Ascomycota</taxon>
        <taxon>Pezizomycotina</taxon>
        <taxon>Eurotiomycetes</taxon>
        <taxon>Chaetothyriomycetidae</taxon>
        <taxon>Chaetothyriales</taxon>
        <taxon>Herpotrichiellaceae</taxon>
        <taxon>Cladophialophora</taxon>
    </lineage>
</organism>
<name>A0A0D2IR38_CLAB1</name>
<dbReference type="SUPFAM" id="SSF57667">
    <property type="entry name" value="beta-beta-alpha zinc fingers"/>
    <property type="match status" value="2"/>
</dbReference>
<dbReference type="EMBL" id="KN846980">
    <property type="protein sequence ID" value="KIW99204.1"/>
    <property type="molecule type" value="Genomic_DNA"/>
</dbReference>
<accession>A0A0D2IR38</accession>
<keyword evidence="9" id="KW-1185">Reference proteome</keyword>
<protein>
    <recommendedName>
        <fullName evidence="7">C2H2-type domain-containing protein</fullName>
    </recommendedName>
</protein>
<dbReference type="HOGENOM" id="CLU_089691_0_0_1"/>
<feature type="compositionally biased region" description="Polar residues" evidence="6">
    <location>
        <begin position="1"/>
        <end position="10"/>
    </location>
</feature>
<dbReference type="VEuPathDB" id="FungiDB:Z519_00867"/>
<dbReference type="GO" id="GO:0008270">
    <property type="term" value="F:zinc ion binding"/>
    <property type="evidence" value="ECO:0007669"/>
    <property type="project" value="UniProtKB-KW"/>
</dbReference>
<reference evidence="8" key="1">
    <citation type="submission" date="2015-01" db="EMBL/GenBank/DDBJ databases">
        <title>The Genome Sequence of Cladophialophora bantiana CBS 173.52.</title>
        <authorList>
            <consortium name="The Broad Institute Genomics Platform"/>
            <person name="Cuomo C."/>
            <person name="de Hoog S."/>
            <person name="Gorbushina A."/>
            <person name="Stielow B."/>
            <person name="Teixiera M."/>
            <person name="Abouelleil A."/>
            <person name="Chapman S.B."/>
            <person name="Priest M."/>
            <person name="Young S.K."/>
            <person name="Wortman J."/>
            <person name="Nusbaum C."/>
            <person name="Birren B."/>
        </authorList>
    </citation>
    <scope>NUCLEOTIDE SEQUENCE [LARGE SCALE GENOMIC DNA]</scope>
    <source>
        <strain evidence="8">CBS 173.52</strain>
    </source>
</reference>
<proteinExistence type="predicted"/>